<dbReference type="AlphaFoldDB" id="A0A8T3AQI9"/>
<name>A0A8T3AQI9_DENNO</name>
<evidence type="ECO:0000313" key="1">
    <source>
        <dbReference type="EMBL" id="KAI0498639.1"/>
    </source>
</evidence>
<comment type="caution">
    <text evidence="1">The sequence shown here is derived from an EMBL/GenBank/DDBJ whole genome shotgun (WGS) entry which is preliminary data.</text>
</comment>
<proteinExistence type="predicted"/>
<protein>
    <submittedName>
        <fullName evidence="1">Uncharacterized protein</fullName>
    </submittedName>
</protein>
<keyword evidence="2" id="KW-1185">Reference proteome</keyword>
<dbReference type="EMBL" id="JAGYWB010000014">
    <property type="protein sequence ID" value="KAI0498639.1"/>
    <property type="molecule type" value="Genomic_DNA"/>
</dbReference>
<accession>A0A8T3AQI9</accession>
<dbReference type="Proteomes" id="UP000829196">
    <property type="component" value="Unassembled WGS sequence"/>
</dbReference>
<reference evidence="1" key="1">
    <citation type="journal article" date="2022" name="Front. Genet.">
        <title>Chromosome-Scale Assembly of the Dendrobium nobile Genome Provides Insights Into the Molecular Mechanism of the Biosynthesis of the Medicinal Active Ingredient of Dendrobium.</title>
        <authorList>
            <person name="Xu Q."/>
            <person name="Niu S.-C."/>
            <person name="Li K.-L."/>
            <person name="Zheng P.-J."/>
            <person name="Zhang X.-J."/>
            <person name="Jia Y."/>
            <person name="Liu Y."/>
            <person name="Niu Y.-X."/>
            <person name="Yu L.-H."/>
            <person name="Chen D.-F."/>
            <person name="Zhang G.-Q."/>
        </authorList>
    </citation>
    <scope>NUCLEOTIDE SEQUENCE</scope>
    <source>
        <tissue evidence="1">Leaf</tissue>
    </source>
</reference>
<evidence type="ECO:0000313" key="2">
    <source>
        <dbReference type="Proteomes" id="UP000829196"/>
    </source>
</evidence>
<sequence>MQIEALPIPLFFHVRLHSPFQISSCSLRLYTITNSTSRETLASRSSSTTENHDLQLSRYLYSFLSSFPKPQPSSFLQSPLNRSYTTHS</sequence>
<gene>
    <name evidence="1" type="ORF">KFK09_019529</name>
</gene>
<organism evidence="1 2">
    <name type="scientific">Dendrobium nobile</name>
    <name type="common">Orchid</name>
    <dbReference type="NCBI Taxonomy" id="94219"/>
    <lineage>
        <taxon>Eukaryota</taxon>
        <taxon>Viridiplantae</taxon>
        <taxon>Streptophyta</taxon>
        <taxon>Embryophyta</taxon>
        <taxon>Tracheophyta</taxon>
        <taxon>Spermatophyta</taxon>
        <taxon>Magnoliopsida</taxon>
        <taxon>Liliopsida</taxon>
        <taxon>Asparagales</taxon>
        <taxon>Orchidaceae</taxon>
        <taxon>Epidendroideae</taxon>
        <taxon>Malaxideae</taxon>
        <taxon>Dendrobiinae</taxon>
        <taxon>Dendrobium</taxon>
    </lineage>
</organism>